<dbReference type="InterPro" id="IPR007484">
    <property type="entry name" value="Peptidase_M28"/>
</dbReference>
<dbReference type="PANTHER" id="PTHR10404:SF71">
    <property type="entry name" value="CARBOXYPEPTIDASE TRE2, PUTATIVE (AFU_ORTHOLOGUE AFUA_3G10650)-RELATED"/>
    <property type="match status" value="1"/>
</dbReference>
<dbReference type="SUPFAM" id="SSF53187">
    <property type="entry name" value="Zn-dependent exopeptidases"/>
    <property type="match status" value="1"/>
</dbReference>
<protein>
    <submittedName>
        <fullName evidence="7">N-acetylated-alpha-linked acidic dipeptidase 2</fullName>
    </submittedName>
</protein>
<accession>A0A9P8EK50</accession>
<dbReference type="Pfam" id="PF04253">
    <property type="entry name" value="TFR_dimer"/>
    <property type="match status" value="1"/>
</dbReference>
<dbReference type="Gene3D" id="1.20.930.40">
    <property type="entry name" value="Transferrin receptor-like, dimerisation domain"/>
    <property type="match status" value="1"/>
</dbReference>
<keyword evidence="3" id="KW-0732">Signal</keyword>
<dbReference type="Pfam" id="PF02225">
    <property type="entry name" value="PA"/>
    <property type="match status" value="1"/>
</dbReference>
<feature type="compositionally biased region" description="Polar residues" evidence="2">
    <location>
        <begin position="666"/>
        <end position="689"/>
    </location>
</feature>
<sequence>MMRYATTLLLLAFAVHTSFAQYSRGTRVEVNDGIRTAWWSEKAGAKSTSIVTLDPAPTLWYNCRYGKSICNNVEKTQPGANAGTLQMELVYDTDTNRADARRTGKKDIPGSGMCPGSWKNRHTCPEPDQPEIWVSDISRDRADDDDKPYLKLPNSLKYPSGKQQLLNKQKKPIAKTNYQIADFNGRPSGLMYTCDEFPFASTIQGGSGLPGDANAGLSFASTTYCAPQSSSCARNNEWFDAWAIKFDEEAALYRKAKTGKGSKAALKRFRDETGFSFPQSDQDVQADALNDLWAIFNKQKKGLYSYQFRTRNTDDNLIAEIDYVKPASNDKRGLLVKHVYGLFPNGTSSRRVFSVSKDQPRQNHEIRDNYNNTASIQDVSVPESRIPTSLPIQAITMESNLTSKSFQTSSGFITSTISATYSSVPSNSSFVTERLNRTTMGSIIDLTKTESSTSETIDASTSLSASTDGNNTSIIPIPMLTDTSMETAASTSDQDRDTTLTSKASSSTDKSVSGSLQTSSISSVSSAINGSYITLSDVWEVSSPVITCTSIPCLVVLPPYTLPTPTTIIRDPVTEDDKTVTFPPFTTDRVEWSRITIDDLSETVDPTMSIEDPFDTGKINPPITIDLPSLPHIHVVGAKPTATPSATPKLSSTPTSTKPPDKTEEATSTIDATTESIQTSAIPTETASITPVPPPADEDQGDEDGGDEDGGDEDEEEEDEEEEEEEGEDCVVPGWDVSDFPIGGDTSDNDLGQDSAATSLESSVASTTSTDAAATTTKMSSTMSTEASMTTSIGTATCNSAPVATETDGTYEVSIEFAVEAVNDFCKSMQSQGKTHADVPSPTSPTPAAGLSQLQALWNAANGQNGVFHSEKIKLTMHRDEIGVGSTATEVRFGSREGRTLYSVSPSDASSELTVRRHHPARTVIVPVAQLDVATLHKDVKHETNIFPQQAALSALEAAATTRRANVIAQYDPRASSPQAAQLAFDAVAEAKTHESCQLVRIPLGVSAYGVEQHSYELRHPCAGTFAISVDGPFDFTKKSSARITLHQPMNPDKPMAKPSKLVCLDLSTETLEVDIASFRRLQSKYMIDSAICAVLAVAFAESGMAETKKKAETFEAPPLTAKSKSDLQKETAKSRWRRSKKVGKKEVGENKEKLPRVTRVQLVSRVADAMSGEDPYKKYAHLPIPSYEEATSSRPSSSNTANETSDETERQGLLGRQPSQSARNGAYRAPTAESPRPSEDSDLYLPEVNGESDDDEEAAVRRDMEEMEILEPESATSRRRGQLFGKLSHTWSNLPSFRRFSMPKFSSLRQRLPTIPEEFRLSLPTIARLFGLFTIAALIYVLFALDVIPNAGHMAQHYDPESVRARVQEQASLSPNRIAEYLEYITSYDHVAGTEGDFVLAEWVQDNWRAQHLDDVRMHEYFVYMNYPEPDGRNVEIVSPADRRWTALLEEESVFKESGREKQQTLNWHGYSKNGNVTGHLVYANGGSREDFQRLKDMGVDLKGAIVLVRYYHTEADRGMKVKAAEMAGAAGCLIYSDPKEDGFLKGPVIPDGPWRPRDSVQRGSVALSSLVVGDPLTPGQPSHQDTKHQDINEDIYGLPYIPSLPLAWRDAQHLLQALRGHGQKVPSSDWEGGVPDVEWWTGDKNSPEVRLVNNNFHTAKQRIWNVHGLVQGMETPGKKLVVGSHRDAWCFGSVDSGSSQAVLMEVVTIFGDLIKLGWRPLRSIEFVSWDAEEYNFVGSTEFVEDNMDYLRKHGVGYLNVDVGVSGPNFRVAGSPLYKKALMHVLDRVADPYKNVTLRQIYDEQNQQIEGLGAGSDYVPFQYMSGTSSLDFGFEGEENGYPYHSCYETYEWMTKYGDPEFQYHKTLATVWALLILEIADRPIIPFDLNDYAAAMTPIIDGLEADAKATASKLKIDLNTTPFSVQPLREAVDVFVAKAKEFHEFDNMWANKVLAGSGGFETNAYALKRIEHNTRVTNFETDLLDLPSTGETGPYGVPGRTQYKHVIFGPQLWDSYAAAYFPAVRDAMYDGKWLDAQGQLLRAARILRQAAEKLVA</sequence>
<dbReference type="SUPFAM" id="SSF47672">
    <property type="entry name" value="Transferrin receptor-like dimerisation domain"/>
    <property type="match status" value="1"/>
</dbReference>
<organism evidence="7 8">
    <name type="scientific">Aureobasidium melanogenum</name>
    <name type="common">Aureobasidium pullulans var. melanogenum</name>
    <dbReference type="NCBI Taxonomy" id="46634"/>
    <lineage>
        <taxon>Eukaryota</taxon>
        <taxon>Fungi</taxon>
        <taxon>Dikarya</taxon>
        <taxon>Ascomycota</taxon>
        <taxon>Pezizomycotina</taxon>
        <taxon>Dothideomycetes</taxon>
        <taxon>Dothideomycetidae</taxon>
        <taxon>Dothideales</taxon>
        <taxon>Saccotheciaceae</taxon>
        <taxon>Aureobasidium</taxon>
    </lineage>
</organism>
<feature type="compositionally biased region" description="Polar residues" evidence="2">
    <location>
        <begin position="1190"/>
        <end position="1204"/>
    </location>
</feature>
<dbReference type="InterPro" id="IPR039373">
    <property type="entry name" value="Peptidase_M28B"/>
</dbReference>
<feature type="non-terminal residue" evidence="7">
    <location>
        <position position="1"/>
    </location>
</feature>
<gene>
    <name evidence="7" type="ORF">KCU76_g6679</name>
</gene>
<feature type="compositionally biased region" description="Low complexity" evidence="2">
    <location>
        <begin position="762"/>
        <end position="786"/>
    </location>
</feature>
<dbReference type="CDD" id="cd02121">
    <property type="entry name" value="PA_GCPII_like"/>
    <property type="match status" value="1"/>
</dbReference>
<feature type="signal peptide" evidence="3">
    <location>
        <begin position="1"/>
        <end position="20"/>
    </location>
</feature>
<feature type="compositionally biased region" description="Basic residues" evidence="2">
    <location>
        <begin position="1135"/>
        <end position="1144"/>
    </location>
</feature>
<evidence type="ECO:0000256" key="2">
    <source>
        <dbReference type="SAM" id="MobiDB-lite"/>
    </source>
</evidence>
<feature type="compositionally biased region" description="Polar residues" evidence="2">
    <location>
        <begin position="449"/>
        <end position="474"/>
    </location>
</feature>
<evidence type="ECO:0000313" key="8">
    <source>
        <dbReference type="Proteomes" id="UP000779574"/>
    </source>
</evidence>
<feature type="domain" description="PA" evidence="4">
    <location>
        <begin position="1478"/>
        <end position="1547"/>
    </location>
</feature>
<reference evidence="7" key="2">
    <citation type="submission" date="2021-08" db="EMBL/GenBank/DDBJ databases">
        <authorList>
            <person name="Gostincar C."/>
            <person name="Sun X."/>
            <person name="Song Z."/>
            <person name="Gunde-Cimerman N."/>
        </authorList>
    </citation>
    <scope>NUCLEOTIDE SEQUENCE</scope>
    <source>
        <strain evidence="7">EXF-9911</strain>
    </source>
</reference>
<comment type="similarity">
    <text evidence="1">Belongs to the peptidase M28 family. M28B subfamily.</text>
</comment>
<feature type="region of interest" description="Disordered" evidence="2">
    <location>
        <begin position="449"/>
        <end position="516"/>
    </location>
</feature>
<feature type="compositionally biased region" description="Low complexity" evidence="2">
    <location>
        <begin position="638"/>
        <end position="658"/>
    </location>
</feature>
<feature type="region of interest" description="Disordered" evidence="2">
    <location>
        <begin position="1117"/>
        <end position="1154"/>
    </location>
</feature>
<feature type="compositionally biased region" description="Polar residues" evidence="2">
    <location>
        <begin position="749"/>
        <end position="761"/>
    </location>
</feature>
<dbReference type="GO" id="GO:0004180">
    <property type="term" value="F:carboxypeptidase activity"/>
    <property type="evidence" value="ECO:0007669"/>
    <property type="project" value="TreeGrafter"/>
</dbReference>
<reference evidence="7" key="1">
    <citation type="journal article" date="2021" name="J Fungi (Basel)">
        <title>Virulence traits and population genomics of the black yeast Aureobasidium melanogenum.</title>
        <authorList>
            <person name="Cernosa A."/>
            <person name="Sun X."/>
            <person name="Gostincar C."/>
            <person name="Fang C."/>
            <person name="Gunde-Cimerman N."/>
            <person name="Song Z."/>
        </authorList>
    </citation>
    <scope>NUCLEOTIDE SEQUENCE</scope>
    <source>
        <strain evidence="7">EXF-9911</strain>
    </source>
</reference>
<feature type="domain" description="Peptidase M28" evidence="6">
    <location>
        <begin position="1667"/>
        <end position="1852"/>
    </location>
</feature>
<dbReference type="Gene3D" id="3.50.30.30">
    <property type="match status" value="1"/>
</dbReference>
<feature type="compositionally biased region" description="Basic and acidic residues" evidence="2">
    <location>
        <begin position="1145"/>
        <end position="1154"/>
    </location>
</feature>
<evidence type="ECO:0000256" key="1">
    <source>
        <dbReference type="ARBA" id="ARBA00005634"/>
    </source>
</evidence>
<dbReference type="Proteomes" id="UP000779574">
    <property type="component" value="Unassembled WGS sequence"/>
</dbReference>
<dbReference type="FunFam" id="3.40.630.10:FF:000101">
    <property type="entry name" value="N-acetylated alpha-linked acidic dipeptidase like 1"/>
    <property type="match status" value="1"/>
</dbReference>
<dbReference type="InterPro" id="IPR007365">
    <property type="entry name" value="TFR-like_dimer_dom"/>
</dbReference>
<evidence type="ECO:0000259" key="6">
    <source>
        <dbReference type="Pfam" id="PF04389"/>
    </source>
</evidence>
<name>A0A9P8EK50_AURME</name>
<feature type="domain" description="Transferrin receptor-like dimerisation" evidence="5">
    <location>
        <begin position="1924"/>
        <end position="2054"/>
    </location>
</feature>
<feature type="compositionally biased region" description="Polar residues" evidence="2">
    <location>
        <begin position="481"/>
        <end position="492"/>
    </location>
</feature>
<evidence type="ECO:0000256" key="3">
    <source>
        <dbReference type="SAM" id="SignalP"/>
    </source>
</evidence>
<dbReference type="InterPro" id="IPR003137">
    <property type="entry name" value="PA_domain"/>
</dbReference>
<dbReference type="InterPro" id="IPR036757">
    <property type="entry name" value="TFR-like_dimer_dom_sf"/>
</dbReference>
<feature type="chain" id="PRO_5040214883" evidence="3">
    <location>
        <begin position="21"/>
        <end position="2056"/>
    </location>
</feature>
<feature type="compositionally biased region" description="Low complexity" evidence="2">
    <location>
        <begin position="499"/>
        <end position="516"/>
    </location>
</feature>
<feature type="compositionally biased region" description="Acidic residues" evidence="2">
    <location>
        <begin position="696"/>
        <end position="729"/>
    </location>
</feature>
<proteinExistence type="inferred from homology"/>
<evidence type="ECO:0000259" key="5">
    <source>
        <dbReference type="Pfam" id="PF04253"/>
    </source>
</evidence>
<feature type="region of interest" description="Disordered" evidence="2">
    <location>
        <begin position="1187"/>
        <end position="1261"/>
    </location>
</feature>
<dbReference type="Pfam" id="PF04389">
    <property type="entry name" value="Peptidase_M28"/>
    <property type="match status" value="1"/>
</dbReference>
<dbReference type="SUPFAM" id="SSF52025">
    <property type="entry name" value="PA domain"/>
    <property type="match status" value="1"/>
</dbReference>
<feature type="region of interest" description="Disordered" evidence="2">
    <location>
        <begin position="638"/>
        <end position="786"/>
    </location>
</feature>
<dbReference type="PANTHER" id="PTHR10404">
    <property type="entry name" value="N-ACETYLATED-ALPHA-LINKED ACIDIC DIPEPTIDASE"/>
    <property type="match status" value="1"/>
</dbReference>
<feature type="compositionally biased region" description="Basic and acidic residues" evidence="2">
    <location>
        <begin position="1124"/>
        <end position="1134"/>
    </location>
</feature>
<dbReference type="InterPro" id="IPR046450">
    <property type="entry name" value="PA_dom_sf"/>
</dbReference>
<feature type="region of interest" description="Disordered" evidence="2">
    <location>
        <begin position="99"/>
        <end position="131"/>
    </location>
</feature>
<dbReference type="EMBL" id="JAHFXF010000228">
    <property type="protein sequence ID" value="KAG9692476.1"/>
    <property type="molecule type" value="Genomic_DNA"/>
</dbReference>
<evidence type="ECO:0000313" key="7">
    <source>
        <dbReference type="EMBL" id="KAG9692476.1"/>
    </source>
</evidence>
<dbReference type="CDD" id="cd08022">
    <property type="entry name" value="M28_PSMA_like"/>
    <property type="match status" value="1"/>
</dbReference>
<evidence type="ECO:0000259" key="4">
    <source>
        <dbReference type="Pfam" id="PF02225"/>
    </source>
</evidence>
<comment type="caution">
    <text evidence="7">The sequence shown here is derived from an EMBL/GenBank/DDBJ whole genome shotgun (WGS) entry which is preliminary data.</text>
</comment>
<dbReference type="Gene3D" id="3.40.630.10">
    <property type="entry name" value="Zn peptidases"/>
    <property type="match status" value="1"/>
</dbReference>
<feature type="compositionally biased region" description="Basic and acidic residues" evidence="2">
    <location>
        <begin position="99"/>
        <end position="108"/>
    </location>
</feature>